<dbReference type="Proteomes" id="UP000635316">
    <property type="component" value="Unassembled WGS sequence"/>
</dbReference>
<comment type="caution">
    <text evidence="5">The sequence shown here is derived from an EMBL/GenBank/DDBJ whole genome shotgun (WGS) entry which is preliminary data.</text>
</comment>
<dbReference type="InterPro" id="IPR008939">
    <property type="entry name" value="Lytic_TGlycosylase_superhlx_U"/>
</dbReference>
<dbReference type="Pfam" id="PF01464">
    <property type="entry name" value="SLT"/>
    <property type="match status" value="1"/>
</dbReference>
<accession>A0ABS1ED46</accession>
<sequence length="658" mass="73256">MLPLLLLLSGCAETSTSAAEKKTEGKLASSVQQSYGPPAQVPAASRNAVMAAHEAMQAKNWAQLPALAQQARADQELGEYPMFWYLRNQIRSRSESIPAGEILAFLEKSQNPYLHERLKADWILEAARTGDFATVRQLGNVDLNNSQVNCAILHARHMGNSRVGASQALEAFRPGNACWDMMRQLSAANVLQWEHIQPLLRDDIEYDNKANARRYAVMLFSPAQMKDYDALIANPKAWLSGQSGKAQSQEQEELRTLAFSRLARQDREGGYAFLQSTGNTLVSAKNRQWILTQFGLVSVLNLEDRSDQWYRQAGEGFRLSEYNHAWRVRAALRQPTIDWPWVAKTIGMMPPAQQQEPVWTYWTARAQQAMGNTAAARKGFETVANDDHGFYGQLATEALGRKITLPLQAPASNAAELAQIKQNRGLQRAVSLFNLDWRPEAVAEWNFAIKSLNDRELMAAAEWAVQESVYDRAINTSLLTQGDINFRQRFLAPFEGKVGQQARNVGLDPAWVYGLIRQESRFVPVARSRVGAAGLMQVMPGTAKMVAKKIGMSDFSMSDVNEFDTNTRLGTSYLSMVKSDLGNSEVLATAGYNAGPNRPKRWRSSLSGPVEGAIFAETIPFTETRLYVKHVMSNATWYATLFTGQPQSLVQRLGTVTP</sequence>
<dbReference type="InterPro" id="IPR008258">
    <property type="entry name" value="Transglycosylase_SLT_dom_1"/>
</dbReference>
<dbReference type="SUPFAM" id="SSF53955">
    <property type="entry name" value="Lysozyme-like"/>
    <property type="match status" value="1"/>
</dbReference>
<keyword evidence="6" id="KW-1185">Reference proteome</keyword>
<evidence type="ECO:0000313" key="5">
    <source>
        <dbReference type="EMBL" id="MBK1781861.1"/>
    </source>
</evidence>
<dbReference type="PROSITE" id="PS00922">
    <property type="entry name" value="TRANSGLYCOSYLASE"/>
    <property type="match status" value="1"/>
</dbReference>
<protein>
    <submittedName>
        <fullName evidence="5">Lytic transglycosylase domain-containing protein</fullName>
    </submittedName>
</protein>
<name>A0ABS1ED46_9BURK</name>
<dbReference type="Gene3D" id="1.25.20.10">
    <property type="entry name" value="Bacterial muramidases"/>
    <property type="match status" value="1"/>
</dbReference>
<dbReference type="PANTHER" id="PTHR37423:SF5">
    <property type="entry name" value="SOLUBLE LYTIC MUREIN TRANSGLYCOSYLASE"/>
    <property type="match status" value="1"/>
</dbReference>
<keyword evidence="2" id="KW-0732">Signal</keyword>
<dbReference type="InterPro" id="IPR012289">
    <property type="entry name" value="Lytic_TGlycosylase_superhlx_L"/>
</dbReference>
<evidence type="ECO:0000259" key="4">
    <source>
        <dbReference type="Pfam" id="PF14718"/>
    </source>
</evidence>
<organism evidence="5 6">
    <name type="scientific">Advenella mandrilli</name>
    <dbReference type="NCBI Taxonomy" id="2800330"/>
    <lineage>
        <taxon>Bacteria</taxon>
        <taxon>Pseudomonadati</taxon>
        <taxon>Pseudomonadota</taxon>
        <taxon>Betaproteobacteria</taxon>
        <taxon>Burkholderiales</taxon>
        <taxon>Alcaligenaceae</taxon>
    </lineage>
</organism>
<evidence type="ECO:0000313" key="6">
    <source>
        <dbReference type="Proteomes" id="UP000635316"/>
    </source>
</evidence>
<dbReference type="InterPro" id="IPR000189">
    <property type="entry name" value="Transglyc_AS"/>
</dbReference>
<dbReference type="InterPro" id="IPR037061">
    <property type="entry name" value="Lytic_TGlycoase_superhlx_L_sf"/>
</dbReference>
<proteinExistence type="inferred from homology"/>
<dbReference type="SUPFAM" id="SSF48435">
    <property type="entry name" value="Bacterial muramidases"/>
    <property type="match status" value="1"/>
</dbReference>
<gene>
    <name evidence="5" type="ORF">JHL22_11585</name>
</gene>
<dbReference type="CDD" id="cd13401">
    <property type="entry name" value="Slt70-like"/>
    <property type="match status" value="1"/>
</dbReference>
<dbReference type="EMBL" id="JAENGP010000013">
    <property type="protein sequence ID" value="MBK1781861.1"/>
    <property type="molecule type" value="Genomic_DNA"/>
</dbReference>
<dbReference type="InterPro" id="IPR023346">
    <property type="entry name" value="Lysozyme-like_dom_sf"/>
</dbReference>
<feature type="domain" description="Lytic transglycosylase superhelical linker" evidence="4">
    <location>
        <begin position="420"/>
        <end position="477"/>
    </location>
</feature>
<dbReference type="Gene3D" id="1.10.1240.20">
    <property type="entry name" value="Lytic transglycosylase, superhelical linker domain"/>
    <property type="match status" value="1"/>
</dbReference>
<reference evidence="5 6" key="1">
    <citation type="submission" date="2020-12" db="EMBL/GenBank/DDBJ databases">
        <authorList>
            <person name="Lu T."/>
            <person name="Wang Q."/>
            <person name="Han X."/>
        </authorList>
    </citation>
    <scope>NUCLEOTIDE SEQUENCE [LARGE SCALE GENOMIC DNA]</scope>
    <source>
        <strain evidence="5 6">WQ 585</strain>
    </source>
</reference>
<evidence type="ECO:0000256" key="2">
    <source>
        <dbReference type="ARBA" id="ARBA00022729"/>
    </source>
</evidence>
<comment type="similarity">
    <text evidence="1">Belongs to the transglycosylase Slt family.</text>
</comment>
<dbReference type="Gene3D" id="1.10.530.10">
    <property type="match status" value="1"/>
</dbReference>
<evidence type="ECO:0000256" key="1">
    <source>
        <dbReference type="ARBA" id="ARBA00007734"/>
    </source>
</evidence>
<feature type="domain" description="Transglycosylase SLT" evidence="3">
    <location>
        <begin position="500"/>
        <end position="604"/>
    </location>
</feature>
<evidence type="ECO:0000259" key="3">
    <source>
        <dbReference type="Pfam" id="PF01464"/>
    </source>
</evidence>
<dbReference type="Pfam" id="PF14718">
    <property type="entry name" value="SLT_L"/>
    <property type="match status" value="1"/>
</dbReference>
<dbReference type="PANTHER" id="PTHR37423">
    <property type="entry name" value="SOLUBLE LYTIC MUREIN TRANSGLYCOSYLASE-RELATED"/>
    <property type="match status" value="1"/>
</dbReference>